<comment type="caution">
    <text evidence="1">The sequence shown here is derived from an EMBL/GenBank/DDBJ whole genome shotgun (WGS) entry which is preliminary data.</text>
</comment>
<dbReference type="EMBL" id="WUAV01000004">
    <property type="protein sequence ID" value="KAF1758715.1"/>
    <property type="molecule type" value="Genomic_DNA"/>
</dbReference>
<dbReference type="Proteomes" id="UP000483820">
    <property type="component" value="Chromosome IV"/>
</dbReference>
<organism evidence="1 2">
    <name type="scientific">Caenorhabditis remanei</name>
    <name type="common">Caenorhabditis vulgaris</name>
    <dbReference type="NCBI Taxonomy" id="31234"/>
    <lineage>
        <taxon>Eukaryota</taxon>
        <taxon>Metazoa</taxon>
        <taxon>Ecdysozoa</taxon>
        <taxon>Nematoda</taxon>
        <taxon>Chromadorea</taxon>
        <taxon>Rhabditida</taxon>
        <taxon>Rhabditina</taxon>
        <taxon>Rhabditomorpha</taxon>
        <taxon>Rhabditoidea</taxon>
        <taxon>Rhabditidae</taxon>
        <taxon>Peloderinae</taxon>
        <taxon>Caenorhabditis</taxon>
    </lineage>
</organism>
<dbReference type="RefSeq" id="XP_003097406.2">
    <property type="nucleotide sequence ID" value="XM_003097358.2"/>
</dbReference>
<accession>A0A6A5GW17</accession>
<evidence type="ECO:0000313" key="2">
    <source>
        <dbReference type="Proteomes" id="UP000483820"/>
    </source>
</evidence>
<gene>
    <name evidence="1" type="ORF">GCK72_015175</name>
</gene>
<dbReference type="GeneID" id="9802237"/>
<name>A0A6A5GW17_CAERE</name>
<protein>
    <submittedName>
        <fullName evidence="1">Uncharacterized protein</fullName>
    </submittedName>
</protein>
<dbReference type="CTD" id="9802237"/>
<evidence type="ECO:0000313" key="1">
    <source>
        <dbReference type="EMBL" id="KAF1758715.1"/>
    </source>
</evidence>
<reference evidence="1 2" key="1">
    <citation type="submission" date="2019-12" db="EMBL/GenBank/DDBJ databases">
        <title>Chromosome-level assembly of the Caenorhabditis remanei genome.</title>
        <authorList>
            <person name="Teterina A.A."/>
            <person name="Willis J.H."/>
            <person name="Phillips P.C."/>
        </authorList>
    </citation>
    <scope>NUCLEOTIDE SEQUENCE [LARGE SCALE GENOMIC DNA]</scope>
    <source>
        <strain evidence="1 2">PX506</strain>
        <tissue evidence="1">Whole organism</tissue>
    </source>
</reference>
<dbReference type="AlphaFoldDB" id="A0A6A5GW17"/>
<sequence length="201" mass="22629">MNFATAAAKEIGTAILQADVEMKKRIKKMMKQRTLEDVAVLHTVLERVSESSNQQLKIDFEKHRIPERLKKVASLVTNTHYHSFAGTQGDDKEFTLFTCLRNEDYWIEKQRLACAGGAVEGIIYFFGSTLPTLWSHAPGTTCSTVAMPMPMVPPDIPVRMGFLIADMQKHLGETEEDLKFVVDEIESIIDQSKLLMLANIV</sequence>
<proteinExistence type="predicted"/>
<dbReference type="KEGG" id="crq:GCK72_015175"/>